<evidence type="ECO:0000256" key="5">
    <source>
        <dbReference type="ARBA" id="ARBA00023136"/>
    </source>
</evidence>
<evidence type="ECO:0000256" key="6">
    <source>
        <dbReference type="ARBA" id="ARBA00023310"/>
    </source>
</evidence>
<proteinExistence type="inferred from homology"/>
<dbReference type="InterPro" id="IPR000711">
    <property type="entry name" value="ATPase_OSCP/dsu"/>
</dbReference>
<gene>
    <name evidence="7" type="ORF">METZ01_LOCUS270216</name>
</gene>
<dbReference type="EMBL" id="UINC01077332">
    <property type="protein sequence ID" value="SVC17362.1"/>
    <property type="molecule type" value="Genomic_DNA"/>
</dbReference>
<dbReference type="Pfam" id="PF00213">
    <property type="entry name" value="OSCP"/>
    <property type="match status" value="1"/>
</dbReference>
<dbReference type="PRINTS" id="PR00125">
    <property type="entry name" value="ATPASEDELTA"/>
</dbReference>
<accession>A0A382K1K3</accession>
<dbReference type="AlphaFoldDB" id="A0A382K1K3"/>
<dbReference type="Gene3D" id="1.10.520.20">
    <property type="entry name" value="N-terminal domain of the delta subunit of the F1F0-ATP synthase"/>
    <property type="match status" value="1"/>
</dbReference>
<dbReference type="SUPFAM" id="SSF47928">
    <property type="entry name" value="N-terminal domain of the delta subunit of the F1F0-ATP synthase"/>
    <property type="match status" value="1"/>
</dbReference>
<organism evidence="7">
    <name type="scientific">marine metagenome</name>
    <dbReference type="NCBI Taxonomy" id="408172"/>
    <lineage>
        <taxon>unclassified sequences</taxon>
        <taxon>metagenomes</taxon>
        <taxon>ecological metagenomes</taxon>
    </lineage>
</organism>
<reference evidence="7" key="1">
    <citation type="submission" date="2018-05" db="EMBL/GenBank/DDBJ databases">
        <authorList>
            <person name="Lanie J.A."/>
            <person name="Ng W.-L."/>
            <person name="Kazmierczak K.M."/>
            <person name="Andrzejewski T.M."/>
            <person name="Davidsen T.M."/>
            <person name="Wayne K.J."/>
            <person name="Tettelin H."/>
            <person name="Glass J.I."/>
            <person name="Rusch D."/>
            <person name="Podicherti R."/>
            <person name="Tsui H.-C.T."/>
            <person name="Winkler M.E."/>
        </authorList>
    </citation>
    <scope>NUCLEOTIDE SEQUENCE</scope>
</reference>
<dbReference type="PROSITE" id="PS00389">
    <property type="entry name" value="ATPASE_DELTA"/>
    <property type="match status" value="1"/>
</dbReference>
<sequence length="178" mass="19362">VAETSNIARPYAQAVFELAENTGDFGHWSDALHAMALVAANPDMRDLFNNPRISRRDAGQVLADVCGDRIDGRGKNLIRLLALNRRLHALPAIKEQYEALRAEAERTVRAELDSALPVSEQEQQQIASALKTRLGRDVELVCKIDETLIGGAVIRAGDLVIDGSVKARLEKLAAAISV</sequence>
<dbReference type="GO" id="GO:0046933">
    <property type="term" value="F:proton-transporting ATP synthase activity, rotational mechanism"/>
    <property type="evidence" value="ECO:0007669"/>
    <property type="project" value="InterPro"/>
</dbReference>
<evidence type="ECO:0000313" key="7">
    <source>
        <dbReference type="EMBL" id="SVC17362.1"/>
    </source>
</evidence>
<dbReference type="PANTHER" id="PTHR11910">
    <property type="entry name" value="ATP SYNTHASE DELTA CHAIN"/>
    <property type="match status" value="1"/>
</dbReference>
<evidence type="ECO:0000256" key="4">
    <source>
        <dbReference type="ARBA" id="ARBA00023065"/>
    </source>
</evidence>
<dbReference type="InterPro" id="IPR020781">
    <property type="entry name" value="ATPase_OSCP/d_CS"/>
</dbReference>
<evidence type="ECO:0000256" key="3">
    <source>
        <dbReference type="ARBA" id="ARBA00022781"/>
    </source>
</evidence>
<name>A0A382K1K3_9ZZZZ</name>
<protein>
    <recommendedName>
        <fullName evidence="8">ATP synthase subunit delta</fullName>
    </recommendedName>
</protein>
<evidence type="ECO:0008006" key="8">
    <source>
        <dbReference type="Google" id="ProtNLM"/>
    </source>
</evidence>
<dbReference type="NCBIfam" id="NF004402">
    <property type="entry name" value="PRK05758.2-2"/>
    <property type="match status" value="1"/>
</dbReference>
<keyword evidence="3" id="KW-0375">Hydrogen ion transport</keyword>
<keyword evidence="6" id="KW-0066">ATP synthesis</keyword>
<dbReference type="InterPro" id="IPR026015">
    <property type="entry name" value="ATP_synth_OSCP/delta_N_sf"/>
</dbReference>
<evidence type="ECO:0000256" key="1">
    <source>
        <dbReference type="ARBA" id="ARBA00004370"/>
    </source>
</evidence>
<feature type="non-terminal residue" evidence="7">
    <location>
        <position position="1"/>
    </location>
</feature>
<keyword evidence="2" id="KW-0813">Transport</keyword>
<keyword evidence="5" id="KW-0472">Membrane</keyword>
<keyword evidence="4" id="KW-0406">Ion transport</keyword>
<dbReference type="GO" id="GO:0016020">
    <property type="term" value="C:membrane"/>
    <property type="evidence" value="ECO:0007669"/>
    <property type="project" value="UniProtKB-SubCell"/>
</dbReference>
<evidence type="ECO:0000256" key="2">
    <source>
        <dbReference type="ARBA" id="ARBA00022448"/>
    </source>
</evidence>
<comment type="subcellular location">
    <subcellularLocation>
        <location evidence="1">Membrane</location>
    </subcellularLocation>
</comment>
<dbReference type="HAMAP" id="MF_01416">
    <property type="entry name" value="ATP_synth_delta_bact"/>
    <property type="match status" value="1"/>
</dbReference>
<dbReference type="NCBIfam" id="TIGR01145">
    <property type="entry name" value="ATP_synt_delta"/>
    <property type="match status" value="1"/>
</dbReference>